<name>A0A1F6DFX9_9BACT</name>
<evidence type="ECO:0000313" key="2">
    <source>
        <dbReference type="EMBL" id="OGG60301.1"/>
    </source>
</evidence>
<organism evidence="2 3">
    <name type="scientific">Candidatus Kaiserbacteria bacterium RIFCSPHIGHO2_02_FULL_50_50</name>
    <dbReference type="NCBI Taxonomy" id="1798492"/>
    <lineage>
        <taxon>Bacteria</taxon>
        <taxon>Candidatus Kaiseribacteriota</taxon>
    </lineage>
</organism>
<evidence type="ECO:0000256" key="1">
    <source>
        <dbReference type="SAM" id="Phobius"/>
    </source>
</evidence>
<accession>A0A1F6DFX9</accession>
<dbReference type="EMBL" id="MFLF01000008">
    <property type="protein sequence ID" value="OGG60301.1"/>
    <property type="molecule type" value="Genomic_DNA"/>
</dbReference>
<keyword evidence="1" id="KW-0812">Transmembrane</keyword>
<keyword evidence="1" id="KW-1133">Transmembrane helix</keyword>
<evidence type="ECO:0000313" key="3">
    <source>
        <dbReference type="Proteomes" id="UP000178794"/>
    </source>
</evidence>
<keyword evidence="1" id="KW-0472">Membrane</keyword>
<protein>
    <submittedName>
        <fullName evidence="2">Uncharacterized protein</fullName>
    </submittedName>
</protein>
<sequence length="132" mass="14867">MNKTYIEVLTGAVTTAALQLITLFAFVEVVSLVITFFTPVPDTKFVIKFVELAGVLYMHVYRLRIMTPAERDLFSSRFVQFCALIPLAAAAVLLVFGVHGLTFVSLLFASLFFFKYQLFVHKQRGASFRSKS</sequence>
<gene>
    <name evidence="2" type="ORF">A3C89_00910</name>
</gene>
<feature type="transmembrane region" description="Helical" evidence="1">
    <location>
        <begin position="83"/>
        <end position="114"/>
    </location>
</feature>
<feature type="transmembrane region" description="Helical" evidence="1">
    <location>
        <begin position="16"/>
        <end position="38"/>
    </location>
</feature>
<proteinExistence type="predicted"/>
<dbReference type="AlphaFoldDB" id="A0A1F6DFX9"/>
<feature type="transmembrane region" description="Helical" evidence="1">
    <location>
        <begin position="45"/>
        <end position="63"/>
    </location>
</feature>
<dbReference type="Proteomes" id="UP000178794">
    <property type="component" value="Unassembled WGS sequence"/>
</dbReference>
<reference evidence="2 3" key="1">
    <citation type="journal article" date="2016" name="Nat. Commun.">
        <title>Thousands of microbial genomes shed light on interconnected biogeochemical processes in an aquifer system.</title>
        <authorList>
            <person name="Anantharaman K."/>
            <person name="Brown C.T."/>
            <person name="Hug L.A."/>
            <person name="Sharon I."/>
            <person name="Castelle C.J."/>
            <person name="Probst A.J."/>
            <person name="Thomas B.C."/>
            <person name="Singh A."/>
            <person name="Wilkins M.J."/>
            <person name="Karaoz U."/>
            <person name="Brodie E.L."/>
            <person name="Williams K.H."/>
            <person name="Hubbard S.S."/>
            <person name="Banfield J.F."/>
        </authorList>
    </citation>
    <scope>NUCLEOTIDE SEQUENCE [LARGE SCALE GENOMIC DNA]</scope>
</reference>
<dbReference type="STRING" id="1798492.A3C89_00910"/>
<comment type="caution">
    <text evidence="2">The sequence shown here is derived from an EMBL/GenBank/DDBJ whole genome shotgun (WGS) entry which is preliminary data.</text>
</comment>